<dbReference type="EMBL" id="LZLS01000003">
    <property type="protein sequence ID" value="OBK31566.1"/>
    <property type="molecule type" value="Genomic_DNA"/>
</dbReference>
<accession>A0A1A3PBP1</accession>
<evidence type="ECO:0000313" key="4">
    <source>
        <dbReference type="EMBL" id="OBK31566.1"/>
    </source>
</evidence>
<dbReference type="AlphaFoldDB" id="A0A1A3PBP1"/>
<dbReference type="SUPFAM" id="SSF46689">
    <property type="entry name" value="Homeodomain-like"/>
    <property type="match status" value="1"/>
</dbReference>
<dbReference type="InterPro" id="IPR009057">
    <property type="entry name" value="Homeodomain-like_sf"/>
</dbReference>
<dbReference type="RefSeq" id="WP_065142121.1">
    <property type="nucleotide sequence ID" value="NZ_LZLS01000003.1"/>
</dbReference>
<feature type="DNA-binding region" description="H-T-H motif" evidence="2">
    <location>
        <begin position="39"/>
        <end position="58"/>
    </location>
</feature>
<evidence type="ECO:0000256" key="2">
    <source>
        <dbReference type="PROSITE-ProRule" id="PRU00335"/>
    </source>
</evidence>
<dbReference type="Pfam" id="PF00440">
    <property type="entry name" value="TetR_N"/>
    <property type="match status" value="1"/>
</dbReference>
<comment type="caution">
    <text evidence="4">The sequence shown here is derived from an EMBL/GenBank/DDBJ whole genome shotgun (WGS) entry which is preliminary data.</text>
</comment>
<dbReference type="Proteomes" id="UP000093928">
    <property type="component" value="Unassembled WGS sequence"/>
</dbReference>
<evidence type="ECO:0000259" key="3">
    <source>
        <dbReference type="PROSITE" id="PS50977"/>
    </source>
</evidence>
<dbReference type="PANTHER" id="PTHR30055:SF226">
    <property type="entry name" value="HTH-TYPE TRANSCRIPTIONAL REGULATOR PKSA"/>
    <property type="match status" value="1"/>
</dbReference>
<dbReference type="InterPro" id="IPR036271">
    <property type="entry name" value="Tet_transcr_reg_TetR-rel_C_sf"/>
</dbReference>
<evidence type="ECO:0000256" key="1">
    <source>
        <dbReference type="ARBA" id="ARBA00023125"/>
    </source>
</evidence>
<dbReference type="OrthoDB" id="4537420at2"/>
<sequence>MSTEQAVAEPGELDELGRRDQILDAANECFKQLGIQRTSVQDVARLANLSRGTVYRYFEDRKVLVEAAIEFGAQKFYREVAEAMAEKRTLAEQIGAMAQVTAAILIDHRTRNRLMTDDAELMRRIISDGDSFVRRTTAFLVPYVDDARDRGEVGAGVDVQAASEWLARIIYSFSTVNQSQTFEMSEPDTVRRYVEKFAVNGLR</sequence>
<dbReference type="PRINTS" id="PR00455">
    <property type="entry name" value="HTHTETR"/>
</dbReference>
<dbReference type="GO" id="GO:0000976">
    <property type="term" value="F:transcription cis-regulatory region binding"/>
    <property type="evidence" value="ECO:0007669"/>
    <property type="project" value="TreeGrafter"/>
</dbReference>
<dbReference type="PROSITE" id="PS50977">
    <property type="entry name" value="HTH_TETR_2"/>
    <property type="match status" value="1"/>
</dbReference>
<feature type="domain" description="HTH tetR-type" evidence="3">
    <location>
        <begin position="16"/>
        <end position="76"/>
    </location>
</feature>
<gene>
    <name evidence="4" type="ORF">A5634_13320</name>
</gene>
<dbReference type="PANTHER" id="PTHR30055">
    <property type="entry name" value="HTH-TYPE TRANSCRIPTIONAL REGULATOR RUTR"/>
    <property type="match status" value="1"/>
</dbReference>
<name>A0A1A3PBP1_MYCAS</name>
<dbReference type="GO" id="GO:0003700">
    <property type="term" value="F:DNA-binding transcription factor activity"/>
    <property type="evidence" value="ECO:0007669"/>
    <property type="project" value="TreeGrafter"/>
</dbReference>
<keyword evidence="1 2" id="KW-0238">DNA-binding</keyword>
<evidence type="ECO:0000313" key="5">
    <source>
        <dbReference type="Proteomes" id="UP000093928"/>
    </source>
</evidence>
<dbReference type="InterPro" id="IPR001647">
    <property type="entry name" value="HTH_TetR"/>
</dbReference>
<organism evidence="4 5">
    <name type="scientific">Mycobacterium asiaticum</name>
    <dbReference type="NCBI Taxonomy" id="1790"/>
    <lineage>
        <taxon>Bacteria</taxon>
        <taxon>Bacillati</taxon>
        <taxon>Actinomycetota</taxon>
        <taxon>Actinomycetes</taxon>
        <taxon>Mycobacteriales</taxon>
        <taxon>Mycobacteriaceae</taxon>
        <taxon>Mycobacterium</taxon>
    </lineage>
</organism>
<dbReference type="InterPro" id="IPR050109">
    <property type="entry name" value="HTH-type_TetR-like_transc_reg"/>
</dbReference>
<protein>
    <submittedName>
        <fullName evidence="4">TetR family transcriptional regulator</fullName>
    </submittedName>
</protein>
<proteinExistence type="predicted"/>
<reference evidence="4 5" key="1">
    <citation type="submission" date="2016-06" db="EMBL/GenBank/DDBJ databases">
        <authorList>
            <person name="Kjaerup R.B."/>
            <person name="Dalgaard T.S."/>
            <person name="Juul-Madsen H.R."/>
        </authorList>
    </citation>
    <scope>NUCLEOTIDE SEQUENCE [LARGE SCALE GENOMIC DNA]</scope>
    <source>
        <strain evidence="4 5">1165133.8</strain>
    </source>
</reference>
<dbReference type="Gene3D" id="1.10.357.10">
    <property type="entry name" value="Tetracycline Repressor, domain 2"/>
    <property type="match status" value="1"/>
</dbReference>
<dbReference type="SUPFAM" id="SSF48498">
    <property type="entry name" value="Tetracyclin repressor-like, C-terminal domain"/>
    <property type="match status" value="1"/>
</dbReference>